<comment type="caution">
    <text evidence="1">The sequence shown here is derived from an EMBL/GenBank/DDBJ whole genome shotgun (WGS) entry which is preliminary data.</text>
</comment>
<keyword evidence="2" id="KW-1185">Reference proteome</keyword>
<dbReference type="SUPFAM" id="SSF53474">
    <property type="entry name" value="alpha/beta-Hydrolases"/>
    <property type="match status" value="1"/>
</dbReference>
<accession>A0AAN7PKM2</accession>
<sequence>MGDADSTSVSLHRRTLPWEQLPGCAAPGSTIHCVTTRFLFSILQYINQRKKHRDRWVGALMSTSVPLHLIYGPLDPVNPHPEFLQLYKKVLPMSTVSVLDDHISHYPQLEDPTGFLNASLTGLHAQELDDVIDSFCIEMEEENYLQIRNRQASELNLPALTASFSSTTLLNMKRMYLDGDGVLGPSFPSRCRIFVARTVCSQSSMNSQSSFILHFSLPKQKEIENETKLNPAGHILQLTKPLSSNTKFKTASLTTSDGNVNYLALTYYRQHELNFQTILWSENVQVMTPFTTSMPNVMGFFPHPPGI</sequence>
<dbReference type="AlphaFoldDB" id="A0AAN7PKM2"/>
<evidence type="ECO:0000313" key="1">
    <source>
        <dbReference type="EMBL" id="KAK4831955.1"/>
    </source>
</evidence>
<dbReference type="Proteomes" id="UP001333110">
    <property type="component" value="Unassembled WGS sequence"/>
</dbReference>
<proteinExistence type="predicted"/>
<name>A0AAN7PKM2_MYCAM</name>
<dbReference type="InterPro" id="IPR029058">
    <property type="entry name" value="AB_hydrolase_fold"/>
</dbReference>
<evidence type="ECO:0000313" key="2">
    <source>
        <dbReference type="Proteomes" id="UP001333110"/>
    </source>
</evidence>
<organism evidence="1 2">
    <name type="scientific">Mycteria americana</name>
    <name type="common">Wood stork</name>
    <dbReference type="NCBI Taxonomy" id="33587"/>
    <lineage>
        <taxon>Eukaryota</taxon>
        <taxon>Metazoa</taxon>
        <taxon>Chordata</taxon>
        <taxon>Craniata</taxon>
        <taxon>Vertebrata</taxon>
        <taxon>Euteleostomi</taxon>
        <taxon>Archelosauria</taxon>
        <taxon>Archosauria</taxon>
        <taxon>Dinosauria</taxon>
        <taxon>Saurischia</taxon>
        <taxon>Theropoda</taxon>
        <taxon>Coelurosauria</taxon>
        <taxon>Aves</taxon>
        <taxon>Neognathae</taxon>
        <taxon>Neoaves</taxon>
        <taxon>Aequornithes</taxon>
        <taxon>Ciconiiformes</taxon>
        <taxon>Ciconiidae</taxon>
        <taxon>Mycteria</taxon>
    </lineage>
</organism>
<protein>
    <submittedName>
        <fullName evidence="1">Uncharacterized protein</fullName>
    </submittedName>
</protein>
<reference evidence="1 2" key="1">
    <citation type="journal article" date="2023" name="J. Hered.">
        <title>Chromosome-level genome of the wood stork (Mycteria americana) provides insight into avian chromosome evolution.</title>
        <authorList>
            <person name="Flamio R. Jr."/>
            <person name="Ramstad K.M."/>
        </authorList>
    </citation>
    <scope>NUCLEOTIDE SEQUENCE [LARGE SCALE GENOMIC DNA]</scope>
    <source>
        <strain evidence="1">JAX WOST 10</strain>
    </source>
</reference>
<dbReference type="Gene3D" id="3.40.50.1820">
    <property type="entry name" value="alpha/beta hydrolase"/>
    <property type="match status" value="1"/>
</dbReference>
<gene>
    <name evidence="1" type="ORF">QYF61_020332</name>
</gene>
<dbReference type="EMBL" id="JAUNZN010000001">
    <property type="protein sequence ID" value="KAK4831955.1"/>
    <property type="molecule type" value="Genomic_DNA"/>
</dbReference>